<keyword evidence="3" id="KW-1185">Reference proteome</keyword>
<dbReference type="SUPFAM" id="SSF50494">
    <property type="entry name" value="Trypsin-like serine proteases"/>
    <property type="match status" value="1"/>
</dbReference>
<sequence>MSFEDLDDEDWVDPSWLGEVKSEIVPGMVLDPDVTKRWAVLLEFKKNGSPAVGNGFFVGIPDTTTHHIIFTAAHNLTTREGVRTADLTAVYETNPPDPSNPPGTRITQIVPEEDIYICEGYTKTGRPEDDYGFIRIKRNATEKTFGFGFSIKLAYEDYFKDKIYVSGFEPGNRAFNIANGACMECYTKIVVYEAKTQQGISGSAVWIDYKNSQVAIAIHNTGSSGNGSSGARLTPDVFRRAFNWIQPSVMKKGIQIRAYAPPKSKALPKLPDKGLFLSFESGMGFGRVRLGSGTKFDLMPGQSIHLKGGVYINEFCLATMDGKWVTFDCSGPRVSKIKQEIDDGCHFKIDKKKIVVEQKGRSYELRVENSYIKEYDENSESSEVSFQTYPSPDSARFNKFEFQ</sequence>
<evidence type="ECO:0008006" key="4">
    <source>
        <dbReference type="Google" id="ProtNLM"/>
    </source>
</evidence>
<proteinExistence type="predicted"/>
<protein>
    <recommendedName>
        <fullName evidence="4">Serine protease</fullName>
    </recommendedName>
</protein>
<comment type="caution">
    <text evidence="2">The sequence shown here is derived from an EMBL/GenBank/DDBJ whole genome shotgun (WGS) entry which is preliminary data.</text>
</comment>
<evidence type="ECO:0000313" key="2">
    <source>
        <dbReference type="EMBL" id="KAF9465825.1"/>
    </source>
</evidence>
<evidence type="ECO:0000313" key="3">
    <source>
        <dbReference type="Proteomes" id="UP000807353"/>
    </source>
</evidence>
<dbReference type="Gene3D" id="2.40.10.10">
    <property type="entry name" value="Trypsin-like serine proteases"/>
    <property type="match status" value="2"/>
</dbReference>
<gene>
    <name evidence="2" type="ORF">BDZ94DRAFT_1320103</name>
</gene>
<evidence type="ECO:0000256" key="1">
    <source>
        <dbReference type="ARBA" id="ARBA00022729"/>
    </source>
</evidence>
<keyword evidence="1" id="KW-0732">Signal</keyword>
<dbReference type="InterPro" id="IPR043504">
    <property type="entry name" value="Peptidase_S1_PA_chymotrypsin"/>
</dbReference>
<dbReference type="OrthoDB" id="5367135at2759"/>
<dbReference type="AlphaFoldDB" id="A0A9P5YBU9"/>
<dbReference type="PANTHER" id="PTHR15462">
    <property type="entry name" value="SERINE PROTEASE"/>
    <property type="match status" value="1"/>
</dbReference>
<accession>A0A9P5YBU9</accession>
<dbReference type="PANTHER" id="PTHR15462:SF8">
    <property type="entry name" value="SERINE PROTEASE"/>
    <property type="match status" value="1"/>
</dbReference>
<dbReference type="InterPro" id="IPR050966">
    <property type="entry name" value="Glutamyl_endopeptidase"/>
</dbReference>
<dbReference type="InterPro" id="IPR009003">
    <property type="entry name" value="Peptidase_S1_PA"/>
</dbReference>
<organism evidence="2 3">
    <name type="scientific">Collybia nuda</name>
    <dbReference type="NCBI Taxonomy" id="64659"/>
    <lineage>
        <taxon>Eukaryota</taxon>
        <taxon>Fungi</taxon>
        <taxon>Dikarya</taxon>
        <taxon>Basidiomycota</taxon>
        <taxon>Agaricomycotina</taxon>
        <taxon>Agaricomycetes</taxon>
        <taxon>Agaricomycetidae</taxon>
        <taxon>Agaricales</taxon>
        <taxon>Tricholomatineae</taxon>
        <taxon>Clitocybaceae</taxon>
        <taxon>Collybia</taxon>
    </lineage>
</organism>
<name>A0A9P5YBU9_9AGAR</name>
<reference evidence="2" key="1">
    <citation type="submission" date="2020-11" db="EMBL/GenBank/DDBJ databases">
        <authorList>
            <consortium name="DOE Joint Genome Institute"/>
            <person name="Ahrendt S."/>
            <person name="Riley R."/>
            <person name="Andreopoulos W."/>
            <person name="Labutti K."/>
            <person name="Pangilinan J."/>
            <person name="Ruiz-Duenas F.J."/>
            <person name="Barrasa J.M."/>
            <person name="Sanchez-Garcia M."/>
            <person name="Camarero S."/>
            <person name="Miyauchi S."/>
            <person name="Serrano A."/>
            <person name="Linde D."/>
            <person name="Babiker R."/>
            <person name="Drula E."/>
            <person name="Ayuso-Fernandez I."/>
            <person name="Pacheco R."/>
            <person name="Padilla G."/>
            <person name="Ferreira P."/>
            <person name="Barriuso J."/>
            <person name="Kellner H."/>
            <person name="Castanera R."/>
            <person name="Alfaro M."/>
            <person name="Ramirez L."/>
            <person name="Pisabarro A.G."/>
            <person name="Kuo A."/>
            <person name="Tritt A."/>
            <person name="Lipzen A."/>
            <person name="He G."/>
            <person name="Yan M."/>
            <person name="Ng V."/>
            <person name="Cullen D."/>
            <person name="Martin F."/>
            <person name="Rosso M.-N."/>
            <person name="Henrissat B."/>
            <person name="Hibbett D."/>
            <person name="Martinez A.T."/>
            <person name="Grigoriev I.V."/>
        </authorList>
    </citation>
    <scope>NUCLEOTIDE SEQUENCE</scope>
    <source>
        <strain evidence="2">CBS 247.69</strain>
    </source>
</reference>
<dbReference type="EMBL" id="MU150245">
    <property type="protein sequence ID" value="KAF9465825.1"/>
    <property type="molecule type" value="Genomic_DNA"/>
</dbReference>
<dbReference type="Proteomes" id="UP000807353">
    <property type="component" value="Unassembled WGS sequence"/>
</dbReference>